<keyword evidence="1" id="KW-1133">Transmembrane helix</keyword>
<organism evidence="2 3">
    <name type="scientific">Sphingomonas alpina</name>
    <dbReference type="NCBI Taxonomy" id="653931"/>
    <lineage>
        <taxon>Bacteria</taxon>
        <taxon>Pseudomonadati</taxon>
        <taxon>Pseudomonadota</taxon>
        <taxon>Alphaproteobacteria</taxon>
        <taxon>Sphingomonadales</taxon>
        <taxon>Sphingomonadaceae</taxon>
        <taxon>Sphingomonas</taxon>
    </lineage>
</organism>
<keyword evidence="3" id="KW-1185">Reference proteome</keyword>
<keyword evidence="1" id="KW-0472">Membrane</keyword>
<evidence type="ECO:0000256" key="1">
    <source>
        <dbReference type="SAM" id="Phobius"/>
    </source>
</evidence>
<feature type="transmembrane region" description="Helical" evidence="1">
    <location>
        <begin position="7"/>
        <end position="30"/>
    </location>
</feature>
<sequence length="101" mass="11630">MFVILRIVQVLLTVVWWIIIVQAILSWLLAFNVISTYNDTVRTVWEALKRMTEPLYRPIRRILPDFGTLDLSPLVVLLIIYIIQTILIPAIAIQMSAPPAM</sequence>
<proteinExistence type="predicted"/>
<evidence type="ECO:0000313" key="3">
    <source>
        <dbReference type="Proteomes" id="UP000516148"/>
    </source>
</evidence>
<dbReference type="KEGG" id="spap:H3Z74_20115"/>
<dbReference type="AlphaFoldDB" id="A0A7H0LH23"/>
<dbReference type="GO" id="GO:0016020">
    <property type="term" value="C:membrane"/>
    <property type="evidence" value="ECO:0007669"/>
    <property type="project" value="InterPro"/>
</dbReference>
<dbReference type="RefSeq" id="WP_187761302.1">
    <property type="nucleotide sequence ID" value="NZ_CP061038.1"/>
</dbReference>
<feature type="transmembrane region" description="Helical" evidence="1">
    <location>
        <begin position="71"/>
        <end position="93"/>
    </location>
</feature>
<dbReference type="EMBL" id="CP061038">
    <property type="protein sequence ID" value="QNQ08976.1"/>
    <property type="molecule type" value="Genomic_DNA"/>
</dbReference>
<evidence type="ECO:0000313" key="2">
    <source>
        <dbReference type="EMBL" id="QNQ08976.1"/>
    </source>
</evidence>
<gene>
    <name evidence="2" type="ORF">H3Z74_20115</name>
</gene>
<dbReference type="Pfam" id="PF02325">
    <property type="entry name" value="CCB3_YggT"/>
    <property type="match status" value="1"/>
</dbReference>
<name>A0A7H0LH23_9SPHN</name>
<keyword evidence="1" id="KW-0812">Transmembrane</keyword>
<protein>
    <submittedName>
        <fullName evidence="2">YggT family protein</fullName>
    </submittedName>
</protein>
<accession>A0A7H0LH23</accession>
<reference evidence="2 3" key="1">
    <citation type="submission" date="2020-09" db="EMBL/GenBank/DDBJ databases">
        <title>Sphingomonas sp., a new species isolated from pork steak.</title>
        <authorList>
            <person name="Heidler von Heilborn D."/>
        </authorList>
    </citation>
    <scope>NUCLEOTIDE SEQUENCE [LARGE SCALE GENOMIC DNA]</scope>
    <source>
        <strain evidence="3">S8-3T</strain>
    </source>
</reference>
<dbReference type="Proteomes" id="UP000516148">
    <property type="component" value="Chromosome"/>
</dbReference>
<dbReference type="InterPro" id="IPR003425">
    <property type="entry name" value="CCB3/YggT"/>
</dbReference>